<dbReference type="InterPro" id="IPR044137">
    <property type="entry name" value="AcnA_IRP_Swivel"/>
</dbReference>
<keyword evidence="4" id="KW-0004">4Fe-4S</keyword>
<dbReference type="InterPro" id="IPR006249">
    <property type="entry name" value="Aconitase/IRP2"/>
</dbReference>
<dbReference type="Gene3D" id="6.10.190.10">
    <property type="match status" value="1"/>
</dbReference>
<dbReference type="InterPro" id="IPR015928">
    <property type="entry name" value="Aconitase/3IPM_dehydase_swvl"/>
</dbReference>
<dbReference type="SUPFAM" id="SSF53732">
    <property type="entry name" value="Aconitase iron-sulfur domain"/>
    <property type="match status" value="1"/>
</dbReference>
<evidence type="ECO:0000256" key="1">
    <source>
        <dbReference type="ARBA" id="ARBA00001966"/>
    </source>
</evidence>
<keyword evidence="7" id="KW-0411">Iron-sulfur</keyword>
<evidence type="ECO:0000256" key="5">
    <source>
        <dbReference type="ARBA" id="ARBA00022723"/>
    </source>
</evidence>
<dbReference type="GO" id="GO:0051539">
    <property type="term" value="F:4 iron, 4 sulfur cluster binding"/>
    <property type="evidence" value="ECO:0007669"/>
    <property type="project" value="UniProtKB-KW"/>
</dbReference>
<dbReference type="PROSITE" id="PS01244">
    <property type="entry name" value="ACONITASE_2"/>
    <property type="match status" value="1"/>
</dbReference>
<dbReference type="GO" id="GO:0046872">
    <property type="term" value="F:metal ion binding"/>
    <property type="evidence" value="ECO:0007669"/>
    <property type="project" value="UniProtKB-KW"/>
</dbReference>
<evidence type="ECO:0000256" key="6">
    <source>
        <dbReference type="ARBA" id="ARBA00023004"/>
    </source>
</evidence>
<keyword evidence="13" id="KW-1185">Reference proteome</keyword>
<evidence type="ECO:0000259" key="11">
    <source>
        <dbReference type="Pfam" id="PF00694"/>
    </source>
</evidence>
<keyword evidence="6" id="KW-0408">Iron</keyword>
<comment type="cofactor">
    <cofactor evidence="1">
        <name>[4Fe-4S] cluster</name>
        <dbReference type="ChEBI" id="CHEBI:49883"/>
    </cofactor>
</comment>
<comment type="caution">
    <text evidence="12">The sequence shown here is derived from an EMBL/GenBank/DDBJ whole genome shotgun (WGS) entry which is preliminary data.</text>
</comment>
<organism evidence="12 13">
    <name type="scientific">Lasius niger</name>
    <name type="common">Black garden ant</name>
    <dbReference type="NCBI Taxonomy" id="67767"/>
    <lineage>
        <taxon>Eukaryota</taxon>
        <taxon>Metazoa</taxon>
        <taxon>Ecdysozoa</taxon>
        <taxon>Arthropoda</taxon>
        <taxon>Hexapoda</taxon>
        <taxon>Insecta</taxon>
        <taxon>Pterygota</taxon>
        <taxon>Neoptera</taxon>
        <taxon>Endopterygota</taxon>
        <taxon>Hymenoptera</taxon>
        <taxon>Apocrita</taxon>
        <taxon>Aculeata</taxon>
        <taxon>Formicoidea</taxon>
        <taxon>Formicidae</taxon>
        <taxon>Formicinae</taxon>
        <taxon>Lasius</taxon>
        <taxon>Lasius</taxon>
    </lineage>
</organism>
<dbReference type="Proteomes" id="UP000036403">
    <property type="component" value="Unassembled WGS sequence"/>
</dbReference>
<reference evidence="12 13" key="1">
    <citation type="submission" date="2015-04" db="EMBL/GenBank/DDBJ databases">
        <title>Lasius niger genome sequencing.</title>
        <authorList>
            <person name="Konorov E.A."/>
            <person name="Nikitin M.A."/>
            <person name="Kirill M.V."/>
            <person name="Chang P."/>
        </authorList>
    </citation>
    <scope>NUCLEOTIDE SEQUENCE [LARGE SCALE GENOMIC DNA]</scope>
    <source>
        <tissue evidence="12">Whole</tissue>
    </source>
</reference>
<feature type="domain" description="Aconitase A/isopropylmalate dehydratase small subunit swivel" evidence="11">
    <location>
        <begin position="316"/>
        <end position="435"/>
    </location>
</feature>
<sequence length="505" mass="55149">MNFHITTLRSLVELCRICKVGFKGYGLTPAKVDTVVKFQFEGKDYKLKHGSVVIAAITSCTNTSNPSVMLGAGLLAKKAVEAGLSVEPYIKTSLSPGSGVVTYYLEESGVIPYLTKLGFDIVGYGCMTCIGNSGPLHDVIVETIEKNELVCCGVLSGNRNFEGRVHPNTRANYLASPLLVIAYAIAGTVNFDFEKEPLGHKPDGAPIYLQDIWPTRAEIQAVEQKYVIPAMFKEVYSKIEQGSSSWANLVAPSGKLYPWDVDSTYIKNPPYFDNLQKKLPLIKPITRARVLVNLGDSVTTDHISPAGSIARNSPAARYLANRGLTPRDFNSYGSRRGNDAVMARGTFANIRLVNKFIGKAGPRTIYIPTNEEMDIFDAAERYGEDGTSLIALVGKEYGSGSSRDWAAKGPYLLGIRAVIAETSNLVGMGIVPLQYLPGEDAESLGLTGYEQYDIAIPENCQPGEKITVSTDDGKKFEVIARFDTEVDLTYFKHGGILNYMIRTML</sequence>
<dbReference type="CDD" id="cd01580">
    <property type="entry name" value="AcnA_IRP_Swivel"/>
    <property type="match status" value="1"/>
</dbReference>
<dbReference type="Pfam" id="PF00694">
    <property type="entry name" value="Aconitase_C"/>
    <property type="match status" value="1"/>
</dbReference>
<proteinExistence type="inferred from homology"/>
<evidence type="ECO:0000256" key="8">
    <source>
        <dbReference type="ARBA" id="ARBA00023239"/>
    </source>
</evidence>
<keyword evidence="5" id="KW-0479">Metal-binding</keyword>
<dbReference type="InterPro" id="IPR015931">
    <property type="entry name" value="Acnase/IPM_dHydase_lsu_aba_1/3"/>
</dbReference>
<dbReference type="InterPro" id="IPR018136">
    <property type="entry name" value="Aconitase_4Fe-4S_BS"/>
</dbReference>
<dbReference type="SUPFAM" id="SSF52016">
    <property type="entry name" value="LeuD/IlvD-like"/>
    <property type="match status" value="1"/>
</dbReference>
<dbReference type="FunFam" id="3.20.19.10:FF:000001">
    <property type="entry name" value="Aconitate hydratase"/>
    <property type="match status" value="1"/>
</dbReference>
<evidence type="ECO:0000256" key="2">
    <source>
        <dbReference type="ARBA" id="ARBA00007185"/>
    </source>
</evidence>
<dbReference type="EC" id="4.2.1.3" evidence="3"/>
<evidence type="ECO:0000313" key="13">
    <source>
        <dbReference type="Proteomes" id="UP000036403"/>
    </source>
</evidence>
<evidence type="ECO:0000256" key="4">
    <source>
        <dbReference type="ARBA" id="ARBA00022485"/>
    </source>
</evidence>
<dbReference type="InterPro" id="IPR001030">
    <property type="entry name" value="Acoase/IPM_deHydtase_lsu_aba"/>
</dbReference>
<dbReference type="PRINTS" id="PR00415">
    <property type="entry name" value="ACONITASE"/>
</dbReference>
<dbReference type="PANTHER" id="PTHR11670">
    <property type="entry name" value="ACONITASE/IRON-RESPONSIVE ELEMENT FAMILY MEMBER"/>
    <property type="match status" value="1"/>
</dbReference>
<dbReference type="STRING" id="67767.A0A0J7KN99"/>
<evidence type="ECO:0000313" key="12">
    <source>
        <dbReference type="EMBL" id="KMQ91719.1"/>
    </source>
</evidence>
<dbReference type="PROSITE" id="PS00450">
    <property type="entry name" value="ACONITASE_1"/>
    <property type="match status" value="1"/>
</dbReference>
<dbReference type="FunFam" id="3.30.499.10:FF:000005">
    <property type="entry name" value="cytoplasmic aconitate hydratase"/>
    <property type="match status" value="1"/>
</dbReference>
<comment type="similarity">
    <text evidence="2">Belongs to the aconitase/IPM isomerase family.</text>
</comment>
<dbReference type="InterPro" id="IPR036008">
    <property type="entry name" value="Aconitase_4Fe-4S_dom"/>
</dbReference>
<protein>
    <recommendedName>
        <fullName evidence="3">aconitate hydratase</fullName>
        <ecNumber evidence="3">4.2.1.3</ecNumber>
    </recommendedName>
</protein>
<evidence type="ECO:0000256" key="9">
    <source>
        <dbReference type="ARBA" id="ARBA00023501"/>
    </source>
</evidence>
<name>A0A0J7KN99_LASNI</name>
<gene>
    <name evidence="12" type="ORF">RF55_8376</name>
</gene>
<feature type="domain" description="Aconitase/3-isopropylmalate dehydratase large subunit alpha/beta/alpha" evidence="10">
    <location>
        <begin position="40"/>
        <end position="187"/>
    </location>
</feature>
<dbReference type="Gene3D" id="3.20.19.10">
    <property type="entry name" value="Aconitase, domain 4"/>
    <property type="match status" value="1"/>
</dbReference>
<evidence type="ECO:0000259" key="10">
    <source>
        <dbReference type="Pfam" id="PF00330"/>
    </source>
</evidence>
<evidence type="ECO:0000256" key="7">
    <source>
        <dbReference type="ARBA" id="ARBA00023014"/>
    </source>
</evidence>
<dbReference type="InterPro" id="IPR000573">
    <property type="entry name" value="AconitaseA/IPMdHydase_ssu_swvl"/>
</dbReference>
<accession>A0A0J7KN99</accession>
<dbReference type="GO" id="GO:0003994">
    <property type="term" value="F:aconitate hydratase activity"/>
    <property type="evidence" value="ECO:0007669"/>
    <property type="project" value="UniProtKB-EC"/>
</dbReference>
<dbReference type="AlphaFoldDB" id="A0A0J7KN99"/>
<comment type="catalytic activity">
    <reaction evidence="9">
        <text>citrate = D-threo-isocitrate</text>
        <dbReference type="Rhea" id="RHEA:10336"/>
        <dbReference type="ChEBI" id="CHEBI:15562"/>
        <dbReference type="ChEBI" id="CHEBI:16947"/>
        <dbReference type="EC" id="4.2.1.3"/>
    </reaction>
</comment>
<dbReference type="Pfam" id="PF00330">
    <property type="entry name" value="Aconitase"/>
    <property type="match status" value="1"/>
</dbReference>
<dbReference type="OrthoDB" id="2279155at2759"/>
<dbReference type="EMBL" id="LBMM01005207">
    <property type="protein sequence ID" value="KMQ91719.1"/>
    <property type="molecule type" value="Genomic_DNA"/>
</dbReference>
<dbReference type="Gene3D" id="3.30.499.10">
    <property type="entry name" value="Aconitase, domain 3"/>
    <property type="match status" value="1"/>
</dbReference>
<dbReference type="PaxDb" id="67767-A0A0J7KN99"/>
<evidence type="ECO:0000256" key="3">
    <source>
        <dbReference type="ARBA" id="ARBA00012926"/>
    </source>
</evidence>
<keyword evidence="8" id="KW-0456">Lyase</keyword>